<protein>
    <recommendedName>
        <fullName evidence="4">DUF2790 domain-containing protein</fullName>
    </recommendedName>
</protein>
<reference evidence="1 3" key="1">
    <citation type="journal article" date="2022" name="Curr. Microbiol.">
        <title>Xanthomonas indica sp. nov., a Novel Member of Non-Pathogenic Xanthomonas Community from Healthy Rice Seeds.</title>
        <authorList>
            <person name="Rana R."/>
            <person name="Madhavan V.N."/>
            <person name="Saroha T."/>
            <person name="Bansal K."/>
            <person name="Kaur A."/>
            <person name="Sonti R.V."/>
            <person name="Patel H.K."/>
            <person name="Patil P.B."/>
        </authorList>
    </citation>
    <scope>NUCLEOTIDE SEQUENCE [LARGE SCALE GENOMIC DNA]</scope>
    <source>
        <strain evidence="1 3">PPL560</strain>
    </source>
</reference>
<keyword evidence="3" id="KW-1185">Reference proteome</keyword>
<dbReference type="EMBL" id="CP131914">
    <property type="protein sequence ID" value="XCI79619.1"/>
    <property type="molecule type" value="Genomic_DNA"/>
</dbReference>
<evidence type="ECO:0000313" key="3">
    <source>
        <dbReference type="Proteomes" id="UP001430647"/>
    </source>
</evidence>
<reference evidence="2" key="3">
    <citation type="submission" date="2023-08" db="EMBL/GenBank/DDBJ databases">
        <title>Complete genome sequence of Xanthomonas indica.</title>
        <authorList>
            <person name="Patil P.B."/>
            <person name="Rana R."/>
        </authorList>
    </citation>
    <scope>NUCLEOTIDE SEQUENCE</scope>
    <source>
        <strain evidence="2">PPL560</strain>
    </source>
</reference>
<dbReference type="AlphaFoldDB" id="A0AAU8I2C3"/>
<reference evidence="1" key="2">
    <citation type="submission" date="2022-01" db="EMBL/GenBank/DDBJ databases">
        <authorList>
            <person name="Rana R."/>
            <person name="Patil P.B."/>
        </authorList>
    </citation>
    <scope>NUCLEOTIDE SEQUENCE</scope>
    <source>
        <strain evidence="1">PPL560</strain>
    </source>
</reference>
<accession>A0AAU8I2C3</accession>
<dbReference type="EMBL" id="JAKJPQ010000014">
    <property type="protein sequence ID" value="MCI2262995.1"/>
    <property type="molecule type" value="Genomic_DNA"/>
</dbReference>
<evidence type="ECO:0000313" key="2">
    <source>
        <dbReference type="EMBL" id="XCI79619.1"/>
    </source>
</evidence>
<name>A0AAU8I2C3_9XANT</name>
<evidence type="ECO:0008006" key="4">
    <source>
        <dbReference type="Google" id="ProtNLM"/>
    </source>
</evidence>
<evidence type="ECO:0000313" key="1">
    <source>
        <dbReference type="EMBL" id="MCI2262995.1"/>
    </source>
</evidence>
<organism evidence="2">
    <name type="scientific">Xanthomonas indica</name>
    <dbReference type="NCBI Taxonomy" id="2912242"/>
    <lineage>
        <taxon>Bacteria</taxon>
        <taxon>Pseudomonadati</taxon>
        <taxon>Pseudomonadota</taxon>
        <taxon>Gammaproteobacteria</taxon>
        <taxon>Lysobacterales</taxon>
        <taxon>Lysobacteraceae</taxon>
        <taxon>Xanthomonas</taxon>
    </lineage>
</organism>
<dbReference type="RefSeq" id="WP_242160767.1">
    <property type="nucleotide sequence ID" value="NZ_CP131914.1"/>
</dbReference>
<dbReference type="KEGG" id="xin:Q7W82_15205"/>
<dbReference type="Proteomes" id="UP001430647">
    <property type="component" value="Unassembled WGS sequence"/>
</dbReference>
<proteinExistence type="predicted"/>
<sequence>MALLWAMAGAAMAAPAGQAEHAGEQGGSGAEAPYIEQVGSECVMVNTYLQRRDGVVERVVLREPVQCAGQPDQRSMVDLRN</sequence>
<gene>
    <name evidence="1" type="ORF">L3V74_15760</name>
    <name evidence="2" type="ORF">Q7W82_15205</name>
</gene>